<feature type="transmembrane region" description="Helical" evidence="1">
    <location>
        <begin position="37"/>
        <end position="57"/>
    </location>
</feature>
<dbReference type="Pfam" id="PF06691">
    <property type="entry name" value="DUF1189"/>
    <property type="match status" value="1"/>
</dbReference>
<name>A0A2M6W1L6_9BACT</name>
<dbReference type="EMBL" id="PFBZ01000072">
    <property type="protein sequence ID" value="PIT86704.1"/>
    <property type="molecule type" value="Genomic_DNA"/>
</dbReference>
<protein>
    <recommendedName>
        <fullName evidence="4">DUF1189 domain-containing protein</fullName>
    </recommendedName>
</protein>
<sequence length="293" mass="34099">MGFCIIFIFMKFFTHLHKSLWDIDWLKTMSEDRKKSWQYFLLFMVLLCAAIFAPMFIKMPTFFEEVQVYVDEEIPEFNAKFESGELVVSELEQPYTLNIPLGEEGEDYVLVYIDTSSTEALSAEELSEQMGVEAVFLFVKDRFEIYDTIAGYQSQSKRHQIQSFEEIPDAEFAKQDMVSWLAKWKGLKLAGLMIGLFALMYIFTVIGKLVYLLVWSLLLRVIALLAKKDKWKYSTIYTLGLSGIILPSVVLLIAQYIAFRPPYVYSLIFAVLMLSVMFREPEKKNEKHEESKS</sequence>
<evidence type="ECO:0000256" key="1">
    <source>
        <dbReference type="SAM" id="Phobius"/>
    </source>
</evidence>
<reference evidence="3" key="1">
    <citation type="submission" date="2017-09" db="EMBL/GenBank/DDBJ databases">
        <title>Depth-based differentiation of microbial function through sediment-hosted aquifers and enrichment of novel symbionts in the deep terrestrial subsurface.</title>
        <authorList>
            <person name="Probst A.J."/>
            <person name="Ladd B."/>
            <person name="Jarett J.K."/>
            <person name="Geller-Mcgrath D.E."/>
            <person name="Sieber C.M.K."/>
            <person name="Emerson J.B."/>
            <person name="Anantharaman K."/>
            <person name="Thomas B.C."/>
            <person name="Malmstrom R."/>
            <person name="Stieglmeier M."/>
            <person name="Klingl A."/>
            <person name="Woyke T."/>
            <person name="Ryan C.M."/>
            <person name="Banfield J.F."/>
        </authorList>
    </citation>
    <scope>NUCLEOTIDE SEQUENCE [LARGE SCALE GENOMIC DNA]</scope>
</reference>
<comment type="caution">
    <text evidence="2">The sequence shown here is derived from an EMBL/GenBank/DDBJ whole genome shotgun (WGS) entry which is preliminary data.</text>
</comment>
<feature type="transmembrane region" description="Helical" evidence="1">
    <location>
        <begin position="238"/>
        <end position="257"/>
    </location>
</feature>
<evidence type="ECO:0000313" key="2">
    <source>
        <dbReference type="EMBL" id="PIT86704.1"/>
    </source>
</evidence>
<organism evidence="2 3">
    <name type="scientific">Candidatus Magasanikbacteria bacterium CG10_big_fil_rev_8_21_14_0_10_43_6</name>
    <dbReference type="NCBI Taxonomy" id="1974650"/>
    <lineage>
        <taxon>Bacteria</taxon>
        <taxon>Candidatus Magasanikiibacteriota</taxon>
    </lineage>
</organism>
<keyword evidence="1" id="KW-0472">Membrane</keyword>
<evidence type="ECO:0000313" key="3">
    <source>
        <dbReference type="Proteomes" id="UP000229362"/>
    </source>
</evidence>
<gene>
    <name evidence="2" type="ORF">COU33_01670</name>
</gene>
<accession>A0A2M6W1L6</accession>
<proteinExistence type="predicted"/>
<keyword evidence="1" id="KW-1133">Transmembrane helix</keyword>
<dbReference type="AlphaFoldDB" id="A0A2M6W1L6"/>
<keyword evidence="1" id="KW-0812">Transmembrane</keyword>
<evidence type="ECO:0008006" key="4">
    <source>
        <dbReference type="Google" id="ProtNLM"/>
    </source>
</evidence>
<dbReference type="InterPro" id="IPR009574">
    <property type="entry name" value="DUF1189"/>
</dbReference>
<feature type="transmembrane region" description="Helical" evidence="1">
    <location>
        <begin position="263"/>
        <end position="279"/>
    </location>
</feature>
<dbReference type="Proteomes" id="UP000229362">
    <property type="component" value="Unassembled WGS sequence"/>
</dbReference>